<dbReference type="PRINTS" id="PR00368">
    <property type="entry name" value="FADPNR"/>
</dbReference>
<evidence type="ECO:0000313" key="19">
    <source>
        <dbReference type="EMBL" id="AOV15688.1"/>
    </source>
</evidence>
<keyword evidence="9 14" id="KW-0520">NAD</keyword>
<proteinExistence type="inferred from homology"/>
<evidence type="ECO:0000256" key="2">
    <source>
        <dbReference type="ARBA" id="ARBA00007532"/>
    </source>
</evidence>
<evidence type="ECO:0000259" key="18">
    <source>
        <dbReference type="Pfam" id="PF07992"/>
    </source>
</evidence>
<reference evidence="19 20" key="1">
    <citation type="submission" date="2016-09" db="EMBL/GenBank/DDBJ databases">
        <title>Acidihalobacter prosperus V6 (DSM14174).</title>
        <authorList>
            <person name="Khaleque H.N."/>
            <person name="Ramsay J.P."/>
            <person name="Murphy R.J.T."/>
            <person name="Kaksonen A.H."/>
            <person name="Boxall N.J."/>
            <person name="Watkin E.L.J."/>
        </authorList>
    </citation>
    <scope>NUCLEOTIDE SEQUENCE [LARGE SCALE GENOMIC DNA]</scope>
    <source>
        <strain evidence="19 20">V6</strain>
    </source>
</reference>
<name>A0A1D8K411_9GAMM</name>
<gene>
    <name evidence="19" type="ORF">BJI67_00185</name>
</gene>
<keyword evidence="8 16" id="KW-0560">Oxidoreductase</keyword>
<dbReference type="NCBIfam" id="TIGR01350">
    <property type="entry name" value="lipoamide_DH"/>
    <property type="match status" value="1"/>
</dbReference>
<feature type="binding site" evidence="14">
    <location>
        <position position="322"/>
    </location>
    <ligand>
        <name>FAD</name>
        <dbReference type="ChEBI" id="CHEBI:57692"/>
    </ligand>
</feature>
<evidence type="ECO:0000256" key="12">
    <source>
        <dbReference type="ARBA" id="ARBA00049187"/>
    </source>
</evidence>
<dbReference type="PANTHER" id="PTHR22912:SF224">
    <property type="entry name" value="DIHYDROLIPOYL DEHYDROGENASE"/>
    <property type="match status" value="1"/>
</dbReference>
<keyword evidence="5" id="KW-0963">Cytoplasm</keyword>
<evidence type="ECO:0000256" key="6">
    <source>
        <dbReference type="ARBA" id="ARBA00022630"/>
    </source>
</evidence>
<evidence type="ECO:0000256" key="13">
    <source>
        <dbReference type="PIRSR" id="PIRSR000350-2"/>
    </source>
</evidence>
<evidence type="ECO:0000256" key="7">
    <source>
        <dbReference type="ARBA" id="ARBA00022827"/>
    </source>
</evidence>
<evidence type="ECO:0000256" key="15">
    <source>
        <dbReference type="PIRSR" id="PIRSR000350-4"/>
    </source>
</evidence>
<dbReference type="Proteomes" id="UP000095342">
    <property type="component" value="Chromosome"/>
</dbReference>
<dbReference type="Pfam" id="PF07992">
    <property type="entry name" value="Pyr_redox_2"/>
    <property type="match status" value="1"/>
</dbReference>
<keyword evidence="10" id="KW-1015">Disulfide bond</keyword>
<keyword evidence="11 16" id="KW-0676">Redox-active center</keyword>
<comment type="subcellular location">
    <subcellularLocation>
        <location evidence="1">Cytoplasm</location>
    </subcellularLocation>
</comment>
<keyword evidence="14" id="KW-0547">Nucleotide-binding</keyword>
<dbReference type="InterPro" id="IPR023753">
    <property type="entry name" value="FAD/NAD-binding_dom"/>
</dbReference>
<dbReference type="GO" id="GO:0004148">
    <property type="term" value="F:dihydrolipoyl dehydrogenase (NADH) activity"/>
    <property type="evidence" value="ECO:0007669"/>
    <property type="project" value="UniProtKB-EC"/>
</dbReference>
<dbReference type="RefSeq" id="WP_070071289.1">
    <property type="nucleotide sequence ID" value="NZ_CP017448.1"/>
</dbReference>
<organism evidence="19 20">
    <name type="scientific">Acidihalobacter aeolianus</name>
    <dbReference type="NCBI Taxonomy" id="2792603"/>
    <lineage>
        <taxon>Bacteria</taxon>
        <taxon>Pseudomonadati</taxon>
        <taxon>Pseudomonadota</taxon>
        <taxon>Gammaproteobacteria</taxon>
        <taxon>Chromatiales</taxon>
        <taxon>Ectothiorhodospiraceae</taxon>
        <taxon>Acidihalobacter</taxon>
    </lineage>
</organism>
<keyword evidence="20" id="KW-1185">Reference proteome</keyword>
<evidence type="ECO:0000256" key="8">
    <source>
        <dbReference type="ARBA" id="ARBA00023002"/>
    </source>
</evidence>
<dbReference type="InterPro" id="IPR006258">
    <property type="entry name" value="Lipoamide_DH"/>
</dbReference>
<evidence type="ECO:0000313" key="20">
    <source>
        <dbReference type="Proteomes" id="UP000095342"/>
    </source>
</evidence>
<keyword evidence="7 14" id="KW-0274">FAD</keyword>
<dbReference type="InterPro" id="IPR001100">
    <property type="entry name" value="Pyr_nuc-diS_OxRdtase"/>
</dbReference>
<feature type="binding site" evidence="14">
    <location>
        <begin position="328"/>
        <end position="331"/>
    </location>
    <ligand>
        <name>FAD</name>
        <dbReference type="ChEBI" id="CHEBI:57692"/>
    </ligand>
</feature>
<keyword evidence="6 16" id="KW-0285">Flavoprotein</keyword>
<dbReference type="GO" id="GO:0006103">
    <property type="term" value="P:2-oxoglutarate metabolic process"/>
    <property type="evidence" value="ECO:0007669"/>
    <property type="project" value="TreeGrafter"/>
</dbReference>
<evidence type="ECO:0000256" key="4">
    <source>
        <dbReference type="ARBA" id="ARBA00016961"/>
    </source>
</evidence>
<evidence type="ECO:0000256" key="9">
    <source>
        <dbReference type="ARBA" id="ARBA00023027"/>
    </source>
</evidence>
<comment type="cofactor">
    <cofactor evidence="14 16">
        <name>FAD</name>
        <dbReference type="ChEBI" id="CHEBI:57692"/>
    </cofactor>
    <text evidence="14 16">Binds 1 FAD per subunit.</text>
</comment>
<dbReference type="EC" id="1.8.1.4" evidence="3 16"/>
<dbReference type="PIRSF" id="PIRSF000350">
    <property type="entry name" value="Mercury_reductase_MerA"/>
    <property type="match status" value="1"/>
</dbReference>
<evidence type="ECO:0000256" key="14">
    <source>
        <dbReference type="PIRSR" id="PIRSR000350-3"/>
    </source>
</evidence>
<evidence type="ECO:0000256" key="11">
    <source>
        <dbReference type="ARBA" id="ARBA00023284"/>
    </source>
</evidence>
<sequence>MSEYDYDLIVIGAGPAGYVAALRAAQLGLRTACIDRWRDREGTPRLGGTCLNAGCIPSKALLESSLRYARLRDEFAEHGVLVGGITLDLAQTHARKQAAVQRLTQGIAGLFSAQGVDWLKGEGRLLGPRRVAFVPHGRKKPRTLAAEHIVLAPGSHPGTLDTAPVDGTYIVDSDGALEFAEVPKRLAIVGAGVIGLELGTVWRRFGAEVLLLEAQDTFLPIADAGFARLALKSYASQGLEIRLGARVLDARVSGHGARVHYSDADGEERQERFDRVIVAVGRRPSTGGLYSDDSGLQLDERRFIGVDTHCRTNLPGVWAIGDAVRGPMLAHKGAEEGIMVAERIAGGQGEINYEHIPAVIYTEPEFAWVGPTEEQLRQAGIPYRSGRFPLAANGRAVAQGETDGEIKLLAHAETDRLLAAHIFAPQASELVAQAMIALSLQGSAEDLARTLYAHPSLSEAVHEAALDISGCALHLAKPRRKSET</sequence>
<dbReference type="KEGG" id="aaeo:BJI67_00185"/>
<dbReference type="EMBL" id="CP017448">
    <property type="protein sequence ID" value="AOV15688.1"/>
    <property type="molecule type" value="Genomic_DNA"/>
</dbReference>
<dbReference type="SUPFAM" id="SSF51905">
    <property type="entry name" value="FAD/NAD(P)-binding domain"/>
    <property type="match status" value="1"/>
</dbReference>
<evidence type="ECO:0000259" key="17">
    <source>
        <dbReference type="Pfam" id="PF02852"/>
    </source>
</evidence>
<feature type="disulfide bond" description="Redox-active" evidence="15">
    <location>
        <begin position="50"/>
        <end position="55"/>
    </location>
</feature>
<comment type="similarity">
    <text evidence="2 16">Belongs to the class-I pyridine nucleotide-disulfide oxidoreductase family.</text>
</comment>
<dbReference type="Pfam" id="PF02852">
    <property type="entry name" value="Pyr_redox_dim"/>
    <property type="match status" value="1"/>
</dbReference>
<feature type="binding site" evidence="14">
    <location>
        <position position="281"/>
    </location>
    <ligand>
        <name>NAD(+)</name>
        <dbReference type="ChEBI" id="CHEBI:57540"/>
    </ligand>
</feature>
<feature type="binding site" evidence="14">
    <location>
        <position position="123"/>
    </location>
    <ligand>
        <name>FAD</name>
        <dbReference type="ChEBI" id="CHEBI:57692"/>
    </ligand>
</feature>
<dbReference type="AlphaFoldDB" id="A0A1D8K411"/>
<accession>A0A1D8K411</accession>
<dbReference type="InterPro" id="IPR050151">
    <property type="entry name" value="Class-I_Pyr_Nuc-Dis_Oxidored"/>
</dbReference>
<dbReference type="InterPro" id="IPR012999">
    <property type="entry name" value="Pyr_OxRdtase_I_AS"/>
</dbReference>
<protein>
    <recommendedName>
        <fullName evidence="4 16">Dihydrolipoyl dehydrogenase</fullName>
        <ecNumber evidence="3 16">1.8.1.4</ecNumber>
    </recommendedName>
</protein>
<dbReference type="InterPro" id="IPR004099">
    <property type="entry name" value="Pyr_nucl-diS_OxRdtase_dimer"/>
</dbReference>
<evidence type="ECO:0000256" key="1">
    <source>
        <dbReference type="ARBA" id="ARBA00004496"/>
    </source>
</evidence>
<dbReference type="PROSITE" id="PS00076">
    <property type="entry name" value="PYRIDINE_REDOX_1"/>
    <property type="match status" value="1"/>
</dbReference>
<evidence type="ECO:0000256" key="16">
    <source>
        <dbReference type="RuleBase" id="RU003692"/>
    </source>
</evidence>
<feature type="active site" description="Proton acceptor" evidence="13">
    <location>
        <position position="454"/>
    </location>
</feature>
<evidence type="ECO:0000256" key="3">
    <source>
        <dbReference type="ARBA" id="ARBA00012608"/>
    </source>
</evidence>
<feature type="binding site" evidence="14">
    <location>
        <position position="213"/>
    </location>
    <ligand>
        <name>NAD(+)</name>
        <dbReference type="ChEBI" id="CHEBI:57540"/>
    </ligand>
</feature>
<feature type="domain" description="Pyridine nucleotide-disulphide oxidoreductase dimerisation" evidence="17">
    <location>
        <begin position="356"/>
        <end position="465"/>
    </location>
</feature>
<dbReference type="InterPro" id="IPR036188">
    <property type="entry name" value="FAD/NAD-bd_sf"/>
</dbReference>
<dbReference type="Gene3D" id="3.30.390.30">
    <property type="match status" value="1"/>
</dbReference>
<dbReference type="GO" id="GO:0050660">
    <property type="term" value="F:flavin adenine dinucleotide binding"/>
    <property type="evidence" value="ECO:0007669"/>
    <property type="project" value="InterPro"/>
</dbReference>
<dbReference type="InterPro" id="IPR016156">
    <property type="entry name" value="FAD/NAD-linked_Rdtase_dimer_sf"/>
</dbReference>
<dbReference type="PRINTS" id="PR00411">
    <property type="entry name" value="PNDRDTASEI"/>
</dbReference>
<dbReference type="Gene3D" id="3.50.50.60">
    <property type="entry name" value="FAD/NAD(P)-binding domain"/>
    <property type="match status" value="2"/>
</dbReference>
<comment type="miscellaneous">
    <text evidence="16">The active site is a redox-active disulfide bond.</text>
</comment>
<dbReference type="PANTHER" id="PTHR22912">
    <property type="entry name" value="DISULFIDE OXIDOREDUCTASE"/>
    <property type="match status" value="1"/>
</dbReference>
<feature type="domain" description="FAD/NAD(P)-binding" evidence="18">
    <location>
        <begin position="6"/>
        <end position="337"/>
    </location>
</feature>
<feature type="binding site" evidence="14">
    <location>
        <begin position="190"/>
        <end position="197"/>
    </location>
    <ligand>
        <name>NAD(+)</name>
        <dbReference type="ChEBI" id="CHEBI:57540"/>
    </ligand>
</feature>
<evidence type="ECO:0000256" key="5">
    <source>
        <dbReference type="ARBA" id="ARBA00022490"/>
    </source>
</evidence>
<comment type="catalytic activity">
    <reaction evidence="12 16">
        <text>N(6)-[(R)-dihydrolipoyl]-L-lysyl-[protein] + NAD(+) = N(6)-[(R)-lipoyl]-L-lysyl-[protein] + NADH + H(+)</text>
        <dbReference type="Rhea" id="RHEA:15045"/>
        <dbReference type="Rhea" id="RHEA-COMP:10474"/>
        <dbReference type="Rhea" id="RHEA-COMP:10475"/>
        <dbReference type="ChEBI" id="CHEBI:15378"/>
        <dbReference type="ChEBI" id="CHEBI:57540"/>
        <dbReference type="ChEBI" id="CHEBI:57945"/>
        <dbReference type="ChEBI" id="CHEBI:83099"/>
        <dbReference type="ChEBI" id="CHEBI:83100"/>
        <dbReference type="EC" id="1.8.1.4"/>
    </reaction>
</comment>
<feature type="binding site" evidence="14">
    <location>
        <position position="59"/>
    </location>
    <ligand>
        <name>FAD</name>
        <dbReference type="ChEBI" id="CHEBI:57692"/>
    </ligand>
</feature>
<dbReference type="SUPFAM" id="SSF55424">
    <property type="entry name" value="FAD/NAD-linked reductases, dimerisation (C-terminal) domain"/>
    <property type="match status" value="1"/>
</dbReference>
<dbReference type="FunFam" id="3.30.390.30:FF:000001">
    <property type="entry name" value="Dihydrolipoyl dehydrogenase"/>
    <property type="match status" value="1"/>
</dbReference>
<evidence type="ECO:0000256" key="10">
    <source>
        <dbReference type="ARBA" id="ARBA00023157"/>
    </source>
</evidence>
<dbReference type="GO" id="GO:0005737">
    <property type="term" value="C:cytoplasm"/>
    <property type="evidence" value="ECO:0007669"/>
    <property type="project" value="UniProtKB-SubCell"/>
</dbReference>